<dbReference type="EMBL" id="JAPFFF010000006">
    <property type="protein sequence ID" value="KAK8886984.1"/>
    <property type="molecule type" value="Genomic_DNA"/>
</dbReference>
<dbReference type="Proteomes" id="UP001470230">
    <property type="component" value="Unassembled WGS sequence"/>
</dbReference>
<evidence type="ECO:0000313" key="1">
    <source>
        <dbReference type="EMBL" id="KAK8886984.1"/>
    </source>
</evidence>
<gene>
    <name evidence="1" type="ORF">M9Y10_038019</name>
</gene>
<name>A0ABR2K7D4_9EUKA</name>
<proteinExistence type="predicted"/>
<reference evidence="1 2" key="1">
    <citation type="submission" date="2024-04" db="EMBL/GenBank/DDBJ databases">
        <title>Tritrichomonas musculus Genome.</title>
        <authorList>
            <person name="Alves-Ferreira E."/>
            <person name="Grigg M."/>
            <person name="Lorenzi H."/>
            <person name="Galac M."/>
        </authorList>
    </citation>
    <scope>NUCLEOTIDE SEQUENCE [LARGE SCALE GENOMIC DNA]</scope>
    <source>
        <strain evidence="1 2">EAF2021</strain>
    </source>
</reference>
<evidence type="ECO:0000313" key="2">
    <source>
        <dbReference type="Proteomes" id="UP001470230"/>
    </source>
</evidence>
<sequence length="110" mass="13046">MDDKIWMRAQGIVNCGSMKINTVQELDIEYEIKGLLKKNKEFIETEFLLKKQLTDLYQDRKSYIEVMDALFDCVNKSMSENAEFWGEIKEILIKEDDQFKLDSLNPRQKT</sequence>
<protein>
    <submittedName>
        <fullName evidence="1">Uncharacterized protein</fullName>
    </submittedName>
</protein>
<keyword evidence="2" id="KW-1185">Reference proteome</keyword>
<comment type="caution">
    <text evidence="1">The sequence shown here is derived from an EMBL/GenBank/DDBJ whole genome shotgun (WGS) entry which is preliminary data.</text>
</comment>
<accession>A0ABR2K7D4</accession>
<organism evidence="1 2">
    <name type="scientific">Tritrichomonas musculus</name>
    <dbReference type="NCBI Taxonomy" id="1915356"/>
    <lineage>
        <taxon>Eukaryota</taxon>
        <taxon>Metamonada</taxon>
        <taxon>Parabasalia</taxon>
        <taxon>Tritrichomonadida</taxon>
        <taxon>Tritrichomonadidae</taxon>
        <taxon>Tritrichomonas</taxon>
    </lineage>
</organism>